<comment type="caution">
    <text evidence="1">The sequence shown here is derived from an EMBL/GenBank/DDBJ whole genome shotgun (WGS) entry which is preliminary data.</text>
</comment>
<dbReference type="EMBL" id="JAESDN010000004">
    <property type="protein sequence ID" value="KAG7051193.1"/>
    <property type="molecule type" value="Genomic_DNA"/>
</dbReference>
<name>A0A9P7R6R8_9PEZI</name>
<feature type="non-terminal residue" evidence="1">
    <location>
        <position position="1"/>
    </location>
</feature>
<evidence type="ECO:0000313" key="1">
    <source>
        <dbReference type="EMBL" id="KAG7051193.1"/>
    </source>
</evidence>
<evidence type="ECO:0000313" key="2">
    <source>
        <dbReference type="Proteomes" id="UP000699042"/>
    </source>
</evidence>
<protein>
    <submittedName>
        <fullName evidence="1">Uncharacterized protein</fullName>
    </submittedName>
</protein>
<accession>A0A9P7R6R8</accession>
<gene>
    <name evidence="1" type="ORF">JMJ77_001819</name>
</gene>
<keyword evidence="2" id="KW-1185">Reference proteome</keyword>
<proteinExistence type="predicted"/>
<reference evidence="1" key="1">
    <citation type="submission" date="2021-05" db="EMBL/GenBank/DDBJ databases">
        <title>Comparative genomics of three Colletotrichum scovillei strains and genetic complementation revealed genes involved fungal growth and virulence on chili pepper.</title>
        <authorList>
            <person name="Hsieh D.-K."/>
            <person name="Chuang S.-C."/>
            <person name="Chen C.-Y."/>
            <person name="Chao Y.-T."/>
            <person name="Lu M.-Y.J."/>
            <person name="Lee M.-H."/>
            <person name="Shih M.-C."/>
        </authorList>
    </citation>
    <scope>NUCLEOTIDE SEQUENCE</scope>
    <source>
        <strain evidence="1">Coll-153</strain>
    </source>
</reference>
<organism evidence="1 2">
    <name type="scientific">Colletotrichum scovillei</name>
    <dbReference type="NCBI Taxonomy" id="1209932"/>
    <lineage>
        <taxon>Eukaryota</taxon>
        <taxon>Fungi</taxon>
        <taxon>Dikarya</taxon>
        <taxon>Ascomycota</taxon>
        <taxon>Pezizomycotina</taxon>
        <taxon>Sordariomycetes</taxon>
        <taxon>Hypocreomycetidae</taxon>
        <taxon>Glomerellales</taxon>
        <taxon>Glomerellaceae</taxon>
        <taxon>Colletotrichum</taxon>
        <taxon>Colletotrichum acutatum species complex</taxon>
    </lineage>
</organism>
<dbReference type="AlphaFoldDB" id="A0A9P7R6R8"/>
<feature type="non-terminal residue" evidence="1">
    <location>
        <position position="43"/>
    </location>
</feature>
<dbReference type="Proteomes" id="UP000699042">
    <property type="component" value="Unassembled WGS sequence"/>
</dbReference>
<sequence>SGSALNVNYEYSVRCRELDEISELCLCQVRSVPNVSVSVLVVA</sequence>